<accession>A0ABQ8P932</accession>
<evidence type="ECO:0000256" key="3">
    <source>
        <dbReference type="SAM" id="Phobius"/>
    </source>
</evidence>
<feature type="transmembrane region" description="Helical" evidence="3">
    <location>
        <begin position="309"/>
        <end position="328"/>
    </location>
</feature>
<protein>
    <submittedName>
        <fullName evidence="5">Secreted protein</fullName>
    </submittedName>
</protein>
<evidence type="ECO:0000256" key="4">
    <source>
        <dbReference type="SAM" id="SignalP"/>
    </source>
</evidence>
<feature type="compositionally biased region" description="Basic and acidic residues" evidence="2">
    <location>
        <begin position="590"/>
        <end position="605"/>
    </location>
</feature>
<reference evidence="5" key="1">
    <citation type="submission" date="2022-10" db="EMBL/GenBank/DDBJ databases">
        <title>Adaptive evolution leads to modifications in subtelomeric GC content in a zoonotic Cryptosporidium species.</title>
        <authorList>
            <person name="Li J."/>
            <person name="Feng Y."/>
            <person name="Xiao L."/>
        </authorList>
    </citation>
    <scope>NUCLEOTIDE SEQUENCE</scope>
    <source>
        <strain evidence="5">25894</strain>
    </source>
</reference>
<keyword evidence="6" id="KW-1185">Reference proteome</keyword>
<dbReference type="EMBL" id="JAPCXB010000037">
    <property type="protein sequence ID" value="KAJ1613195.1"/>
    <property type="molecule type" value="Genomic_DNA"/>
</dbReference>
<name>A0ABQ8P932_9CRYT</name>
<keyword evidence="3" id="KW-0812">Transmembrane</keyword>
<feature type="compositionally biased region" description="Basic and acidic residues" evidence="2">
    <location>
        <begin position="747"/>
        <end position="768"/>
    </location>
</feature>
<feature type="region of interest" description="Disordered" evidence="2">
    <location>
        <begin position="590"/>
        <end position="670"/>
    </location>
</feature>
<sequence length="1009" mass="116047">MRFMAIVKLWVFFSLGFFVLSISGSDLHENNDDTNENTFQLQQATLSDEGWNLLSMLSNVHERNFVAELLIKLLVSYSILILKFICFFDENVLYEQYKRLKVLLFHLEAHSTYINKSNHVSTERLFVLYSQCLDFLSSDNIVRLNAESTQDANKFIVNVANNYDELLGPVKEALVLIECISSLELDPTLSSLTLIIISFILELINMLECSVKKFKSLNKANFQKLFESRKNLIDKIDVSMRISSQRLENYQESVDNYRKNRHRIEEYKKFLEGSSCELDSKDIETTKQLFESYYNNNDCTELQVFEMEALVLISIEMLGLIGLNVLYFDSMRIRKFSETIEGLRIKANEETQRRGTEASVSEEDALNIREAVMEKLGYDQIVSLDIISSKFREKLDSKVILSNIKGLYLLLIKMLQLLKRELQLNKCGAYIQNLLELTINVFDSISRECLFSIKSYEKSENIEIIPLETIRTEREATVQKLKEILSSQIEKTKEKIKIEEEKAQQLELEKKLELEETKMELSKKKEERKGKRRPKARSYPEMKEVGIAAPDEKKEPEKPSSQETKATVRNKAERKKKLLEKISKSEEKCLLNEKIRETVQKEKSSRKSQKKRKQEERRRARGMLGEQDQDRVDEEQGVGEADNESQTEYDDSKEDSDNQKCSVKAIEKKDGKSDLEKLIIPVLKIVEETISHDALKQDEAHGEKYEEKSKGACSESYSTRSTGKKRRAYEVPTGAPLVQNTASLFGEDAKFETRRSGKTRDSSSERSKCSYMGHRKPHKSLDSARSLESDSGSSGSTDIHTPRHRVRTICKSSSRKSRSRSRNRDGSSKRATSAKRSRSLSIPRTKSRPSIRTRSNSLPRARSRHGSNTNSDTRSGTSSKGDSMTNLVNKFIQLEKDVSELYSGPQEVQSRFIPMFSKSKSSDSLQNFDIFSFFSIHTQDFSHINENSSLEEIENSIESCGMEITRIHLEIIPLLSGYDLLTLKIFLKDLISQFIKLLILMNNKKREAS</sequence>
<feature type="coiled-coil region" evidence="1">
    <location>
        <begin position="482"/>
        <end position="518"/>
    </location>
</feature>
<feature type="chain" id="PRO_5045868337" evidence="4">
    <location>
        <begin position="25"/>
        <end position="1009"/>
    </location>
</feature>
<organism evidence="5 6">
    <name type="scientific">Cryptosporidium canis</name>
    <dbReference type="NCBI Taxonomy" id="195482"/>
    <lineage>
        <taxon>Eukaryota</taxon>
        <taxon>Sar</taxon>
        <taxon>Alveolata</taxon>
        <taxon>Apicomplexa</taxon>
        <taxon>Conoidasida</taxon>
        <taxon>Coccidia</taxon>
        <taxon>Eucoccidiorida</taxon>
        <taxon>Eimeriorina</taxon>
        <taxon>Cryptosporidiidae</taxon>
        <taxon>Cryptosporidium</taxon>
    </lineage>
</organism>
<proteinExistence type="predicted"/>
<feature type="region of interest" description="Disordered" evidence="2">
    <location>
        <begin position="692"/>
        <end position="884"/>
    </location>
</feature>
<keyword evidence="3" id="KW-1133">Transmembrane helix</keyword>
<keyword evidence="4" id="KW-0732">Signal</keyword>
<keyword evidence="1" id="KW-0175">Coiled coil</keyword>
<feature type="compositionally biased region" description="Basic and acidic residues" evidence="2">
    <location>
        <begin position="538"/>
        <end position="560"/>
    </location>
</feature>
<evidence type="ECO:0000256" key="1">
    <source>
        <dbReference type="SAM" id="Coils"/>
    </source>
</evidence>
<feature type="compositionally biased region" description="Basic and acidic residues" evidence="2">
    <location>
        <begin position="692"/>
        <end position="710"/>
    </location>
</feature>
<evidence type="ECO:0000313" key="6">
    <source>
        <dbReference type="Proteomes" id="UP001071777"/>
    </source>
</evidence>
<evidence type="ECO:0000256" key="2">
    <source>
        <dbReference type="SAM" id="MobiDB-lite"/>
    </source>
</evidence>
<feature type="compositionally biased region" description="Basic residues" evidence="2">
    <location>
        <begin position="802"/>
        <end position="821"/>
    </location>
</feature>
<feature type="compositionally biased region" description="Basic and acidic residues" evidence="2">
    <location>
        <begin position="779"/>
        <end position="788"/>
    </location>
</feature>
<feature type="compositionally biased region" description="Acidic residues" evidence="2">
    <location>
        <begin position="631"/>
        <end position="654"/>
    </location>
</feature>
<feature type="compositionally biased region" description="Polar residues" evidence="2">
    <location>
        <begin position="866"/>
        <end position="884"/>
    </location>
</feature>
<feature type="compositionally biased region" description="Basic and acidic residues" evidence="2">
    <location>
        <begin position="520"/>
        <end position="529"/>
    </location>
</feature>
<evidence type="ECO:0000313" key="5">
    <source>
        <dbReference type="EMBL" id="KAJ1613195.1"/>
    </source>
</evidence>
<comment type="caution">
    <text evidence="5">The sequence shown here is derived from an EMBL/GenBank/DDBJ whole genome shotgun (WGS) entry which is preliminary data.</text>
</comment>
<dbReference type="Proteomes" id="UP001071777">
    <property type="component" value="Unassembled WGS sequence"/>
</dbReference>
<gene>
    <name evidence="5" type="ORF">OJ252_1048</name>
</gene>
<feature type="signal peptide" evidence="4">
    <location>
        <begin position="1"/>
        <end position="24"/>
    </location>
</feature>
<feature type="coiled-coil region" evidence="1">
    <location>
        <begin position="240"/>
        <end position="267"/>
    </location>
</feature>
<feature type="region of interest" description="Disordered" evidence="2">
    <location>
        <begin position="520"/>
        <end position="574"/>
    </location>
</feature>
<keyword evidence="3" id="KW-0472">Membrane</keyword>